<organism evidence="5 6">
    <name type="scientific">Parapusillimonas granuli</name>
    <dbReference type="NCBI Taxonomy" id="380911"/>
    <lineage>
        <taxon>Bacteria</taxon>
        <taxon>Pseudomonadati</taxon>
        <taxon>Pseudomonadota</taxon>
        <taxon>Betaproteobacteria</taxon>
        <taxon>Burkholderiales</taxon>
        <taxon>Alcaligenaceae</taxon>
        <taxon>Parapusillimonas</taxon>
    </lineage>
</organism>
<dbReference type="Pfam" id="PF00392">
    <property type="entry name" value="GntR"/>
    <property type="match status" value="1"/>
</dbReference>
<evidence type="ECO:0000256" key="2">
    <source>
        <dbReference type="ARBA" id="ARBA00023125"/>
    </source>
</evidence>
<dbReference type="Gene3D" id="1.20.120.530">
    <property type="entry name" value="GntR ligand-binding domain-like"/>
    <property type="match status" value="1"/>
</dbReference>
<reference evidence="5 6" key="1">
    <citation type="submission" date="2020-07" db="EMBL/GenBank/DDBJ databases">
        <title>Taxonomic revisions and descriptions of new bacterial species based on genomic comparisons in the high-G+C-content subgroup of the family Alcaligenaceae.</title>
        <authorList>
            <person name="Szabo A."/>
            <person name="Felfoldi T."/>
        </authorList>
    </citation>
    <scope>NUCLEOTIDE SEQUENCE [LARGE SCALE GENOMIC DNA]</scope>
    <source>
        <strain evidence="5 6">LMG 24012</strain>
    </source>
</reference>
<evidence type="ECO:0000256" key="1">
    <source>
        <dbReference type="ARBA" id="ARBA00023015"/>
    </source>
</evidence>
<dbReference type="SMART" id="SM00895">
    <property type="entry name" value="FCD"/>
    <property type="match status" value="1"/>
</dbReference>
<dbReference type="InterPro" id="IPR000524">
    <property type="entry name" value="Tscrpt_reg_HTH_GntR"/>
</dbReference>
<proteinExistence type="predicted"/>
<evidence type="ECO:0000259" key="4">
    <source>
        <dbReference type="PROSITE" id="PS50949"/>
    </source>
</evidence>
<comment type="caution">
    <text evidence="5">The sequence shown here is derived from an EMBL/GenBank/DDBJ whole genome shotgun (WGS) entry which is preliminary data.</text>
</comment>
<keyword evidence="1" id="KW-0805">Transcription regulation</keyword>
<dbReference type="InterPro" id="IPR036388">
    <property type="entry name" value="WH-like_DNA-bd_sf"/>
</dbReference>
<dbReference type="PROSITE" id="PS50949">
    <property type="entry name" value="HTH_GNTR"/>
    <property type="match status" value="1"/>
</dbReference>
<dbReference type="AlphaFoldDB" id="A0A853FSQ2"/>
<evidence type="ECO:0000256" key="3">
    <source>
        <dbReference type="ARBA" id="ARBA00023163"/>
    </source>
</evidence>
<dbReference type="PANTHER" id="PTHR43537">
    <property type="entry name" value="TRANSCRIPTIONAL REGULATOR, GNTR FAMILY"/>
    <property type="match status" value="1"/>
</dbReference>
<keyword evidence="6" id="KW-1185">Reference proteome</keyword>
<dbReference type="SUPFAM" id="SSF46785">
    <property type="entry name" value="Winged helix' DNA-binding domain"/>
    <property type="match status" value="1"/>
</dbReference>
<keyword evidence="2" id="KW-0238">DNA-binding</keyword>
<dbReference type="Pfam" id="PF07729">
    <property type="entry name" value="FCD"/>
    <property type="match status" value="1"/>
</dbReference>
<dbReference type="InterPro" id="IPR011711">
    <property type="entry name" value="GntR_C"/>
</dbReference>
<evidence type="ECO:0000313" key="5">
    <source>
        <dbReference type="EMBL" id="NYT48924.1"/>
    </source>
</evidence>
<protein>
    <submittedName>
        <fullName evidence="5">GntR family transcriptional regulator</fullName>
    </submittedName>
</protein>
<dbReference type="PANTHER" id="PTHR43537:SF45">
    <property type="entry name" value="GNTR FAMILY REGULATORY PROTEIN"/>
    <property type="match status" value="1"/>
</dbReference>
<dbReference type="InterPro" id="IPR036390">
    <property type="entry name" value="WH_DNA-bd_sf"/>
</dbReference>
<dbReference type="EMBL" id="JACCEM010000003">
    <property type="protein sequence ID" value="NYT48924.1"/>
    <property type="molecule type" value="Genomic_DNA"/>
</dbReference>
<name>A0A853FSQ2_9BURK</name>
<accession>A0A853FSQ2</accession>
<keyword evidence="3" id="KW-0804">Transcription</keyword>
<gene>
    <name evidence="5" type="ORF">H0A72_06330</name>
</gene>
<evidence type="ECO:0000313" key="6">
    <source>
        <dbReference type="Proteomes" id="UP000559809"/>
    </source>
</evidence>
<dbReference type="GO" id="GO:0003677">
    <property type="term" value="F:DNA binding"/>
    <property type="evidence" value="ECO:0007669"/>
    <property type="project" value="UniProtKB-KW"/>
</dbReference>
<dbReference type="Gene3D" id="1.10.10.10">
    <property type="entry name" value="Winged helix-like DNA-binding domain superfamily/Winged helix DNA-binding domain"/>
    <property type="match status" value="1"/>
</dbReference>
<dbReference type="GO" id="GO:0003700">
    <property type="term" value="F:DNA-binding transcription factor activity"/>
    <property type="evidence" value="ECO:0007669"/>
    <property type="project" value="InterPro"/>
</dbReference>
<feature type="domain" description="HTH gntR-type" evidence="4">
    <location>
        <begin position="9"/>
        <end position="76"/>
    </location>
</feature>
<dbReference type="InterPro" id="IPR008920">
    <property type="entry name" value="TF_FadR/GntR_C"/>
</dbReference>
<sequence>MQNSMETNTHYIEKVYERLLEAITRGELKPGERVRQAVLAERLGVSRQPISHALQLLRHQGLLRDAGKQGVEVTPVNDEYIFHLYQARVSLEPLAASLSAERIKNRQAPEARVEAMRTALEIGHENLSSGAPVYLMVKADSRFHMSIYQLSGNSAVSAMMAGQWPHLMRSMLMVLDHPAVPTRAWEEHATIARHILNGSAAAAAEAATQHVERARLELIDRLKNTSRS</sequence>
<dbReference type="SMART" id="SM00345">
    <property type="entry name" value="HTH_GNTR"/>
    <property type="match status" value="1"/>
</dbReference>
<dbReference type="Proteomes" id="UP000559809">
    <property type="component" value="Unassembled WGS sequence"/>
</dbReference>
<dbReference type="SUPFAM" id="SSF48008">
    <property type="entry name" value="GntR ligand-binding domain-like"/>
    <property type="match status" value="1"/>
</dbReference>